<dbReference type="OrthoDB" id="3514016at2759"/>
<name>A0A8H4W683_9HELO</name>
<protein>
    <submittedName>
        <fullName evidence="1">Uncharacterized protein</fullName>
    </submittedName>
</protein>
<dbReference type="AlphaFoldDB" id="A0A8H4W683"/>
<evidence type="ECO:0000313" key="1">
    <source>
        <dbReference type="EMBL" id="KAF4633225.1"/>
    </source>
</evidence>
<dbReference type="EMBL" id="JAAMPI010000278">
    <property type="protein sequence ID" value="KAF4633225.1"/>
    <property type="molecule type" value="Genomic_DNA"/>
</dbReference>
<evidence type="ECO:0000313" key="2">
    <source>
        <dbReference type="Proteomes" id="UP000566819"/>
    </source>
</evidence>
<reference evidence="1 2" key="1">
    <citation type="submission" date="2020-03" db="EMBL/GenBank/DDBJ databases">
        <title>Draft Genome Sequence of Cudoniella acicularis.</title>
        <authorList>
            <person name="Buettner E."/>
            <person name="Kellner H."/>
        </authorList>
    </citation>
    <scope>NUCLEOTIDE SEQUENCE [LARGE SCALE GENOMIC DNA]</scope>
    <source>
        <strain evidence="1 2">DSM 108380</strain>
    </source>
</reference>
<keyword evidence="2" id="KW-1185">Reference proteome</keyword>
<comment type="caution">
    <text evidence="1">The sequence shown here is derived from an EMBL/GenBank/DDBJ whole genome shotgun (WGS) entry which is preliminary data.</text>
</comment>
<organism evidence="1 2">
    <name type="scientific">Cudoniella acicularis</name>
    <dbReference type="NCBI Taxonomy" id="354080"/>
    <lineage>
        <taxon>Eukaryota</taxon>
        <taxon>Fungi</taxon>
        <taxon>Dikarya</taxon>
        <taxon>Ascomycota</taxon>
        <taxon>Pezizomycotina</taxon>
        <taxon>Leotiomycetes</taxon>
        <taxon>Helotiales</taxon>
        <taxon>Tricladiaceae</taxon>
        <taxon>Cudoniella</taxon>
    </lineage>
</organism>
<proteinExistence type="predicted"/>
<dbReference type="Proteomes" id="UP000566819">
    <property type="component" value="Unassembled WGS sequence"/>
</dbReference>
<accession>A0A8H4W683</accession>
<gene>
    <name evidence="1" type="ORF">G7Y89_g4900</name>
</gene>
<sequence length="279" mass="31812">MLGVALRVPGSYCETYLFTTYTYKDNIPEWLTIARTDDYYNYLDMLEDLKNSSKVEHNITITSATLSLPTWTIGNSRVRDLFDEACLLAGIEIFAELHDSVTEFARLGALKPEQKSLLILDHSNYHLDLCLLTRHWLVLQAGPSFPRDLPIANRSIPLSNTLLPQYNVTGQQLINARLEYIQDVMNSIADFLWDWDMIPHYFNKLNKTFYVELRKSSSPVHHVDSFAVLDSWGTEELYLVKAAKLAIGSNGSLTYEENEDRCPVLTVQTATGTPLRARE</sequence>